<proteinExistence type="predicted"/>
<dbReference type="EMBL" id="JANBPG010000193">
    <property type="protein sequence ID" value="KAJ1898974.1"/>
    <property type="molecule type" value="Genomic_DNA"/>
</dbReference>
<evidence type="ECO:0000313" key="1">
    <source>
        <dbReference type="EMBL" id="KAJ1898974.1"/>
    </source>
</evidence>
<reference evidence="1" key="1">
    <citation type="submission" date="2022-07" db="EMBL/GenBank/DDBJ databases">
        <title>Phylogenomic reconstructions and comparative analyses of Kickxellomycotina fungi.</title>
        <authorList>
            <person name="Reynolds N.K."/>
            <person name="Stajich J.E."/>
            <person name="Barry K."/>
            <person name="Grigoriev I.V."/>
            <person name="Crous P."/>
            <person name="Smith M.E."/>
        </authorList>
    </citation>
    <scope>NUCLEOTIDE SEQUENCE</scope>
    <source>
        <strain evidence="1">Benny 63K</strain>
    </source>
</reference>
<dbReference type="Proteomes" id="UP001150581">
    <property type="component" value="Unassembled WGS sequence"/>
</dbReference>
<comment type="caution">
    <text evidence="1">The sequence shown here is derived from an EMBL/GenBank/DDBJ whole genome shotgun (WGS) entry which is preliminary data.</text>
</comment>
<sequence>MEFGSPKVILSVHDKTPDMRMLYVSSNIRNILQYEPEDILGQPAFTYIPNGNGQNYKSTIGLNTRHDMIVANIDVIARNGKPIHLRAIHFNCDNMAFNVTVTVPETVSKLRDKRGLNLERMGWHNTDTDDADCKKAGGVSGQRGFVLLGQQKKTQTTNKSVQACLVLKKQTASEEQRPDGPLVLFASNSFEHIIGVDSTDIQGVAFLSLVSTEDVAKAAMFLDRVAKIADIAIERFRLRVDSDVDASCSVSVEVMAAGSDKGAMLLFQMDKPRDIADKEELDMASGYMSLEDMISSDYNTTDVGESWNDMVS</sequence>
<name>A0ACC1IQV0_9FUNG</name>
<keyword evidence="2" id="KW-1185">Reference proteome</keyword>
<accession>A0ACC1IQV0</accession>
<evidence type="ECO:0000313" key="2">
    <source>
        <dbReference type="Proteomes" id="UP001150581"/>
    </source>
</evidence>
<gene>
    <name evidence="1" type="ORF">LPJ66_002418</name>
</gene>
<protein>
    <submittedName>
        <fullName evidence="1">Uncharacterized protein</fullName>
    </submittedName>
</protein>
<organism evidence="1 2">
    <name type="scientific">Kickxella alabastrina</name>
    <dbReference type="NCBI Taxonomy" id="61397"/>
    <lineage>
        <taxon>Eukaryota</taxon>
        <taxon>Fungi</taxon>
        <taxon>Fungi incertae sedis</taxon>
        <taxon>Zoopagomycota</taxon>
        <taxon>Kickxellomycotina</taxon>
        <taxon>Kickxellomycetes</taxon>
        <taxon>Kickxellales</taxon>
        <taxon>Kickxellaceae</taxon>
        <taxon>Kickxella</taxon>
    </lineage>
</organism>